<evidence type="ECO:0000256" key="2">
    <source>
        <dbReference type="ARBA" id="ARBA00022553"/>
    </source>
</evidence>
<dbReference type="OrthoDB" id="370211at2"/>
<keyword evidence="6" id="KW-0812">Transmembrane</keyword>
<keyword evidence="9" id="KW-1185">Reference proteome</keyword>
<organism evidence="8 9">
    <name type="scientific">Acetatifactor muris</name>
    <dbReference type="NCBI Taxonomy" id="879566"/>
    <lineage>
        <taxon>Bacteria</taxon>
        <taxon>Bacillati</taxon>
        <taxon>Bacillota</taxon>
        <taxon>Clostridia</taxon>
        <taxon>Lachnospirales</taxon>
        <taxon>Lachnospiraceae</taxon>
        <taxon>Acetatifactor</taxon>
    </lineage>
</organism>
<feature type="transmembrane region" description="Helical" evidence="6">
    <location>
        <begin position="12"/>
        <end position="33"/>
    </location>
</feature>
<keyword evidence="3 8" id="KW-0808">Transferase</keyword>
<dbReference type="PANTHER" id="PTHR34220:SF7">
    <property type="entry name" value="SENSOR HISTIDINE KINASE YPDA"/>
    <property type="match status" value="1"/>
</dbReference>
<name>A0A2K4ZHI7_9FIRM</name>
<evidence type="ECO:0000256" key="3">
    <source>
        <dbReference type="ARBA" id="ARBA00022679"/>
    </source>
</evidence>
<dbReference type="GO" id="GO:0000155">
    <property type="term" value="F:phosphorelay sensor kinase activity"/>
    <property type="evidence" value="ECO:0007669"/>
    <property type="project" value="InterPro"/>
</dbReference>
<dbReference type="InterPro" id="IPR003660">
    <property type="entry name" value="HAMP_dom"/>
</dbReference>
<dbReference type="Pfam" id="PF06580">
    <property type="entry name" value="His_kinase"/>
    <property type="match status" value="1"/>
</dbReference>
<dbReference type="PROSITE" id="PS50885">
    <property type="entry name" value="HAMP"/>
    <property type="match status" value="1"/>
</dbReference>
<dbReference type="RefSeq" id="WP_103239977.1">
    <property type="nucleotide sequence ID" value="NZ_JANJZD010000011.1"/>
</dbReference>
<dbReference type="EMBL" id="OFSM01000012">
    <property type="protein sequence ID" value="SOY29911.1"/>
    <property type="molecule type" value="Genomic_DNA"/>
</dbReference>
<dbReference type="Gene3D" id="3.30.565.10">
    <property type="entry name" value="Histidine kinase-like ATPase, C-terminal domain"/>
    <property type="match status" value="1"/>
</dbReference>
<gene>
    <name evidence="8" type="primary">yehU_2</name>
    <name evidence="8" type="ORF">AMURIS_02632</name>
</gene>
<evidence type="ECO:0000256" key="6">
    <source>
        <dbReference type="SAM" id="Phobius"/>
    </source>
</evidence>
<keyword evidence="2" id="KW-0597">Phosphoprotein</keyword>
<keyword evidence="4 8" id="KW-0418">Kinase</keyword>
<dbReference type="Pfam" id="PF02518">
    <property type="entry name" value="HATPase_c"/>
    <property type="match status" value="1"/>
</dbReference>
<accession>A0A2K4ZHI7</accession>
<dbReference type="InterPro" id="IPR010559">
    <property type="entry name" value="Sig_transdc_His_kin_internal"/>
</dbReference>
<proteinExistence type="predicted"/>
<dbReference type="GO" id="GO:0016020">
    <property type="term" value="C:membrane"/>
    <property type="evidence" value="ECO:0007669"/>
    <property type="project" value="UniProtKB-SubCell"/>
</dbReference>
<keyword evidence="6" id="KW-1133">Transmembrane helix</keyword>
<reference evidence="8 9" key="1">
    <citation type="submission" date="2018-01" db="EMBL/GenBank/DDBJ databases">
        <authorList>
            <person name="Gaut B.S."/>
            <person name="Morton B.R."/>
            <person name="Clegg M.T."/>
            <person name="Duvall M.R."/>
        </authorList>
    </citation>
    <scope>NUCLEOTIDE SEQUENCE [LARGE SCALE GENOMIC DNA]</scope>
    <source>
        <strain evidence="8">GP69</strain>
    </source>
</reference>
<feature type="domain" description="HAMP" evidence="7">
    <location>
        <begin position="321"/>
        <end position="374"/>
    </location>
</feature>
<protein>
    <submittedName>
        <fullName evidence="8">Sensor histidine kinase YehU</fullName>
        <ecNumber evidence="8">2.7.13.3</ecNumber>
    </submittedName>
</protein>
<sequence>MFTSNLQKKIFYSYLALMAVFILFITVISIYLLRREEEIYLHNMENVTIGISNQLETNLINMNRICLQVCLNKAVYEAFEEIDKEGAERSFEADSYLKKKLQEELLGIVGPDLSVGKVCVYNRGGAYLSYGKYYEKMGVDYQEVLLERYALMEDALQEARSGKRVYTDTELFGDDRTEILTLVRFVKNVVNGRVVAVAETQLRVEELLKNIVPEMDGTARLFIYTQDGILMYASEEEDRDRDFYFDYAGEGGYRRTEIRNRESGGKELVSLAVGEKYGFQVVYVEAYGRMFRVIGSFVRIFIVLLLCICGASVAILYRIADRLTAPLTELYSSLKKVRLNHMAVRLPEDSDIDIIHKLNLGFEEMFAELGILMENEIRANLKAMQAQMNPHFIYNMLSVISAASIEENPDKVSFLCGELARLLRYSTSDGNCFVTLRDEIAHTECYCQLMKARYEEKLEYHIAVRGETDRITMPKMILQPIVENCFKHGFARKEGICRIWIEAETGEEGWYFSVTDNGTGIKDTAVEELKTVLESNGAEAVAGMQEGGLGLKNTILRLRFSCRETIYCEIGRFDDWKKRQKGPEVPTEETDRGTYVRIGGRKSD</sequence>
<keyword evidence="6" id="KW-0472">Membrane</keyword>
<evidence type="ECO:0000259" key="7">
    <source>
        <dbReference type="PROSITE" id="PS50885"/>
    </source>
</evidence>
<evidence type="ECO:0000313" key="8">
    <source>
        <dbReference type="EMBL" id="SOY29911.1"/>
    </source>
</evidence>
<dbReference type="PANTHER" id="PTHR34220">
    <property type="entry name" value="SENSOR HISTIDINE KINASE YPDA"/>
    <property type="match status" value="1"/>
</dbReference>
<comment type="subcellular location">
    <subcellularLocation>
        <location evidence="1">Membrane</location>
    </subcellularLocation>
</comment>
<evidence type="ECO:0000256" key="1">
    <source>
        <dbReference type="ARBA" id="ARBA00004370"/>
    </source>
</evidence>
<feature type="region of interest" description="Disordered" evidence="5">
    <location>
        <begin position="579"/>
        <end position="604"/>
    </location>
</feature>
<feature type="transmembrane region" description="Helical" evidence="6">
    <location>
        <begin position="297"/>
        <end position="317"/>
    </location>
</feature>
<evidence type="ECO:0000256" key="4">
    <source>
        <dbReference type="ARBA" id="ARBA00022777"/>
    </source>
</evidence>
<dbReference type="Proteomes" id="UP000236311">
    <property type="component" value="Unassembled WGS sequence"/>
</dbReference>
<dbReference type="InterPro" id="IPR003594">
    <property type="entry name" value="HATPase_dom"/>
</dbReference>
<evidence type="ECO:0000256" key="5">
    <source>
        <dbReference type="SAM" id="MobiDB-lite"/>
    </source>
</evidence>
<dbReference type="AlphaFoldDB" id="A0A2K4ZHI7"/>
<dbReference type="InterPro" id="IPR036890">
    <property type="entry name" value="HATPase_C_sf"/>
</dbReference>
<dbReference type="SUPFAM" id="SSF55874">
    <property type="entry name" value="ATPase domain of HSP90 chaperone/DNA topoisomerase II/histidine kinase"/>
    <property type="match status" value="1"/>
</dbReference>
<dbReference type="EC" id="2.7.13.3" evidence="8"/>
<evidence type="ECO:0000313" key="9">
    <source>
        <dbReference type="Proteomes" id="UP000236311"/>
    </source>
</evidence>
<dbReference type="InterPro" id="IPR050640">
    <property type="entry name" value="Bact_2-comp_sensor_kinase"/>
</dbReference>